<keyword evidence="2 6" id="KW-0808">Transferase</keyword>
<reference evidence="9" key="1">
    <citation type="journal article" date="2017" name="Int. J. Syst. Evol. Microbiol.">
        <title>Notoacmeibacter marinus gen. nov., sp. nov., isolated from the gut of a limpet and proposal of Notoacmeibacteraceae fam. nov. in the order Rhizobiales of the class Alphaproteobacteria.</title>
        <authorList>
            <person name="Huang Z."/>
            <person name="Guo F."/>
            <person name="Lai Q."/>
        </authorList>
    </citation>
    <scope>NUCLEOTIDE SEQUENCE [LARGE SCALE GENOMIC DNA]</scope>
    <source>
        <strain evidence="9">XMTR2A4</strain>
    </source>
</reference>
<evidence type="ECO:0000256" key="1">
    <source>
        <dbReference type="ARBA" id="ARBA00005054"/>
    </source>
</evidence>
<name>A0A231UTN6_9HYPH</name>
<evidence type="ECO:0000313" key="8">
    <source>
        <dbReference type="EMBL" id="OXS99294.1"/>
    </source>
</evidence>
<evidence type="ECO:0000256" key="3">
    <source>
        <dbReference type="ARBA" id="ARBA00022755"/>
    </source>
</evidence>
<dbReference type="HAMAP" id="MF_01930">
    <property type="entry name" value="PurN"/>
    <property type="match status" value="1"/>
</dbReference>
<evidence type="ECO:0000256" key="4">
    <source>
        <dbReference type="ARBA" id="ARBA00038440"/>
    </source>
</evidence>
<dbReference type="GO" id="GO:0005829">
    <property type="term" value="C:cytosol"/>
    <property type="evidence" value="ECO:0007669"/>
    <property type="project" value="TreeGrafter"/>
</dbReference>
<evidence type="ECO:0000313" key="9">
    <source>
        <dbReference type="Proteomes" id="UP000215405"/>
    </source>
</evidence>
<feature type="binding site" evidence="6">
    <location>
        <begin position="16"/>
        <end position="18"/>
    </location>
    <ligand>
        <name>N(1)-(5-phospho-beta-D-ribosyl)glycinamide</name>
        <dbReference type="ChEBI" id="CHEBI:143788"/>
    </ligand>
</feature>
<feature type="active site" description="Proton donor" evidence="6">
    <location>
        <position position="113"/>
    </location>
</feature>
<dbReference type="InterPro" id="IPR002376">
    <property type="entry name" value="Formyl_transf_N"/>
</dbReference>
<sequence>MKTEPKRVVVLISGRGSNMRALVGAALDPAYPARIAGVISNRADAPGLAVAEDFGIPTQTISHKDFDDRASHDEAISAAIEEAGADFVCLAGYMRLLTAEFVNRWEGRLINIHPALLPSFKGVDTHARAIAAGVRVHGATVHFVTEDMDDGPIIAQGALSVELNETEATLAARVLKIEHHLYPLALRLLAEGKVGMRDGATFYNGMSATDEEAMRSFIGGPSDAPVQP</sequence>
<dbReference type="SUPFAM" id="SSF53328">
    <property type="entry name" value="Formyltransferase"/>
    <property type="match status" value="1"/>
</dbReference>
<dbReference type="CDD" id="cd08645">
    <property type="entry name" value="FMT_core_GART"/>
    <property type="match status" value="1"/>
</dbReference>
<dbReference type="InterPro" id="IPR004607">
    <property type="entry name" value="GART"/>
</dbReference>
<feature type="binding site" evidence="6">
    <location>
        <position position="69"/>
    </location>
    <ligand>
        <name>(6R)-10-formyltetrahydrofolate</name>
        <dbReference type="ChEBI" id="CHEBI:195366"/>
    </ligand>
</feature>
<dbReference type="RefSeq" id="WP_094078075.1">
    <property type="nucleotide sequence ID" value="NZ_NBYO01000003.1"/>
</dbReference>
<feature type="site" description="Raises pKa of active site His" evidence="6">
    <location>
        <position position="149"/>
    </location>
</feature>
<evidence type="ECO:0000256" key="6">
    <source>
        <dbReference type="HAMAP-Rule" id="MF_01930"/>
    </source>
</evidence>
<gene>
    <name evidence="6" type="primary">purN</name>
    <name evidence="8" type="ORF">B7H23_14055</name>
</gene>
<dbReference type="NCBIfam" id="TIGR00639">
    <property type="entry name" value="PurN"/>
    <property type="match status" value="1"/>
</dbReference>
<dbReference type="InterPro" id="IPR036477">
    <property type="entry name" value="Formyl_transf_N_sf"/>
</dbReference>
<dbReference type="EMBL" id="NBYO01000003">
    <property type="protein sequence ID" value="OXS99294.1"/>
    <property type="molecule type" value="Genomic_DNA"/>
</dbReference>
<organism evidence="8 9">
    <name type="scientific">Notoacmeibacter marinus</name>
    <dbReference type="NCBI Taxonomy" id="1876515"/>
    <lineage>
        <taxon>Bacteria</taxon>
        <taxon>Pseudomonadati</taxon>
        <taxon>Pseudomonadota</taxon>
        <taxon>Alphaproteobacteria</taxon>
        <taxon>Hyphomicrobiales</taxon>
        <taxon>Notoacmeibacteraceae</taxon>
        <taxon>Notoacmeibacter</taxon>
    </lineage>
</organism>
<keyword evidence="9" id="KW-1185">Reference proteome</keyword>
<dbReference type="PANTHER" id="PTHR43369:SF2">
    <property type="entry name" value="PHOSPHORIBOSYLGLYCINAMIDE FORMYLTRANSFERASE"/>
    <property type="match status" value="1"/>
</dbReference>
<dbReference type="GO" id="GO:0006189">
    <property type="term" value="P:'de novo' IMP biosynthetic process"/>
    <property type="evidence" value="ECO:0007669"/>
    <property type="project" value="UniProtKB-UniRule"/>
</dbReference>
<dbReference type="AlphaFoldDB" id="A0A231UTN6"/>
<dbReference type="Proteomes" id="UP000215405">
    <property type="component" value="Unassembled WGS sequence"/>
</dbReference>
<dbReference type="Gene3D" id="3.40.50.170">
    <property type="entry name" value="Formyl transferase, N-terminal domain"/>
    <property type="match status" value="1"/>
</dbReference>
<evidence type="ECO:0000256" key="5">
    <source>
        <dbReference type="ARBA" id="ARBA00047664"/>
    </source>
</evidence>
<evidence type="ECO:0000256" key="2">
    <source>
        <dbReference type="ARBA" id="ARBA00022679"/>
    </source>
</evidence>
<feature type="binding site" evidence="6">
    <location>
        <begin position="94"/>
        <end position="97"/>
    </location>
    <ligand>
        <name>(6R)-10-formyltetrahydrofolate</name>
        <dbReference type="ChEBI" id="CHEBI:195366"/>
    </ligand>
</feature>
<comment type="function">
    <text evidence="6">Catalyzes the transfer of a formyl group from 10-formyltetrahydrofolate to 5-phospho-ribosyl-glycinamide (GAR), producing 5-phospho-ribosyl-N-formylglycinamide (FGAR) and tetrahydrofolate.</text>
</comment>
<dbReference type="EC" id="2.1.2.2" evidence="6"/>
<dbReference type="Pfam" id="PF00551">
    <property type="entry name" value="Formyl_trans_N"/>
    <property type="match status" value="1"/>
</dbReference>
<feature type="domain" description="Formyl transferase N-terminal" evidence="7">
    <location>
        <begin position="6"/>
        <end position="186"/>
    </location>
</feature>
<comment type="caution">
    <text evidence="8">The sequence shown here is derived from an EMBL/GenBank/DDBJ whole genome shotgun (WGS) entry which is preliminary data.</text>
</comment>
<comment type="catalytic activity">
    <reaction evidence="5 6">
        <text>N(1)-(5-phospho-beta-D-ribosyl)glycinamide + (6R)-10-formyltetrahydrofolate = N(2)-formyl-N(1)-(5-phospho-beta-D-ribosyl)glycinamide + (6S)-5,6,7,8-tetrahydrofolate + H(+)</text>
        <dbReference type="Rhea" id="RHEA:15053"/>
        <dbReference type="ChEBI" id="CHEBI:15378"/>
        <dbReference type="ChEBI" id="CHEBI:57453"/>
        <dbReference type="ChEBI" id="CHEBI:143788"/>
        <dbReference type="ChEBI" id="CHEBI:147286"/>
        <dbReference type="ChEBI" id="CHEBI:195366"/>
        <dbReference type="EC" id="2.1.2.2"/>
    </reaction>
</comment>
<accession>A0A231UTN6</accession>
<proteinExistence type="inferred from homology"/>
<comment type="pathway">
    <text evidence="1 6">Purine metabolism; IMP biosynthesis via de novo pathway; N(2)-formyl-N(1)-(5-phospho-D-ribosyl)glycinamide from N(1)-(5-phospho-D-ribosyl)glycinamide (10-formyl THF route): step 1/1.</text>
</comment>
<comment type="similarity">
    <text evidence="4 6">Belongs to the GART family.</text>
</comment>
<dbReference type="PANTHER" id="PTHR43369">
    <property type="entry name" value="PHOSPHORIBOSYLGLYCINAMIDE FORMYLTRANSFERASE"/>
    <property type="match status" value="1"/>
</dbReference>
<feature type="binding site" evidence="6">
    <location>
        <position position="111"/>
    </location>
    <ligand>
        <name>(6R)-10-formyltetrahydrofolate</name>
        <dbReference type="ChEBI" id="CHEBI:195366"/>
    </ligand>
</feature>
<protein>
    <recommendedName>
        <fullName evidence="6">Phosphoribosylglycinamide formyltransferase</fullName>
        <ecNumber evidence="6">2.1.2.2</ecNumber>
    </recommendedName>
    <alternativeName>
        <fullName evidence="6">5'-phosphoribosylglycinamide transformylase</fullName>
    </alternativeName>
    <alternativeName>
        <fullName evidence="6">GAR transformylase</fullName>
        <shortName evidence="6">GART</shortName>
    </alternativeName>
</protein>
<evidence type="ECO:0000259" key="7">
    <source>
        <dbReference type="Pfam" id="PF00551"/>
    </source>
</evidence>
<dbReference type="PROSITE" id="PS00373">
    <property type="entry name" value="GART"/>
    <property type="match status" value="1"/>
</dbReference>
<dbReference type="UniPathway" id="UPA00074">
    <property type="reaction ID" value="UER00126"/>
</dbReference>
<dbReference type="InterPro" id="IPR001555">
    <property type="entry name" value="GART_AS"/>
</dbReference>
<dbReference type="GO" id="GO:0004644">
    <property type="term" value="F:phosphoribosylglycinamide formyltransferase activity"/>
    <property type="evidence" value="ECO:0007669"/>
    <property type="project" value="UniProtKB-UniRule"/>
</dbReference>
<keyword evidence="3 6" id="KW-0658">Purine biosynthesis</keyword>